<feature type="region of interest" description="Disordered" evidence="1">
    <location>
        <begin position="1"/>
        <end position="21"/>
    </location>
</feature>
<dbReference type="AlphaFoldDB" id="A0A7C8I617"/>
<dbReference type="PROSITE" id="PS50280">
    <property type="entry name" value="SET"/>
    <property type="match status" value="1"/>
</dbReference>
<keyword evidence="4" id="KW-1185">Reference proteome</keyword>
<sequence>MFHPSLHHTAPNPSRVSRSPTPRKQFIYINEAYASAHAIPDFPWTFYPSCFANENTTSPYCVFSDQTFARGRGIFIVTTPSQAYDLLASPAFTDASVLDSANDFANPPFEQRALPGKGRGLIANTTLHRGTQIFASTPLLITDPGAYSLSTSERLALLHRGVATLPPDSQARFWTLLNHFQGDAVDDRIDTNAFEIAIDGVTQYAVLPETALLNHDCRPNAAYFWDEAALMLRVHATQTIYPGEEISITYIDNERPRAARTAHLQRNWGFACGCAACAAPEFVTAESDARILQIQEVAALLDDWSEESCASPEMAMLLVSLYEQERLGAGMGKAYRLAAEVYSSFGERWLAVKFARLSVEVGALDKGWGDGDVLDMVRMAEEPEGSWSWGRRVGLRRGEGCGWGA</sequence>
<protein>
    <recommendedName>
        <fullName evidence="2">SET domain-containing protein</fullName>
    </recommendedName>
</protein>
<organism evidence="3 4">
    <name type="scientific">Massariosphaeria phaeospora</name>
    <dbReference type="NCBI Taxonomy" id="100035"/>
    <lineage>
        <taxon>Eukaryota</taxon>
        <taxon>Fungi</taxon>
        <taxon>Dikarya</taxon>
        <taxon>Ascomycota</taxon>
        <taxon>Pezizomycotina</taxon>
        <taxon>Dothideomycetes</taxon>
        <taxon>Pleosporomycetidae</taxon>
        <taxon>Pleosporales</taxon>
        <taxon>Pleosporales incertae sedis</taxon>
        <taxon>Massariosphaeria</taxon>
    </lineage>
</organism>
<evidence type="ECO:0000256" key="1">
    <source>
        <dbReference type="SAM" id="MobiDB-lite"/>
    </source>
</evidence>
<dbReference type="OrthoDB" id="1028014at2759"/>
<evidence type="ECO:0000313" key="3">
    <source>
        <dbReference type="EMBL" id="KAF2870166.1"/>
    </source>
</evidence>
<reference evidence="3 4" key="1">
    <citation type="submission" date="2020-01" db="EMBL/GenBank/DDBJ databases">
        <authorList>
            <consortium name="DOE Joint Genome Institute"/>
            <person name="Haridas S."/>
            <person name="Albert R."/>
            <person name="Binder M."/>
            <person name="Bloem J."/>
            <person name="Labutti K."/>
            <person name="Salamov A."/>
            <person name="Andreopoulos B."/>
            <person name="Baker S.E."/>
            <person name="Barry K."/>
            <person name="Bills G."/>
            <person name="Bluhm B.H."/>
            <person name="Cannon C."/>
            <person name="Castanera R."/>
            <person name="Culley D.E."/>
            <person name="Daum C."/>
            <person name="Ezra D."/>
            <person name="Gonzalez J.B."/>
            <person name="Henrissat B."/>
            <person name="Kuo A."/>
            <person name="Liang C."/>
            <person name="Lipzen A."/>
            <person name="Lutzoni F."/>
            <person name="Magnuson J."/>
            <person name="Mondo S."/>
            <person name="Nolan M."/>
            <person name="Ohm R."/>
            <person name="Pangilinan J."/>
            <person name="Park H.-J.H."/>
            <person name="Ramirez L."/>
            <person name="Alfaro M."/>
            <person name="Sun H."/>
            <person name="Tritt A."/>
            <person name="Yoshinaga Y."/>
            <person name="Zwiers L.-H.L."/>
            <person name="Turgeon B.G."/>
            <person name="Goodwin S.B."/>
            <person name="Spatafora J.W."/>
            <person name="Crous P.W."/>
            <person name="Grigoriev I.V."/>
        </authorList>
    </citation>
    <scope>NUCLEOTIDE SEQUENCE [LARGE SCALE GENOMIC DNA]</scope>
    <source>
        <strain evidence="3 4">CBS 611.86</strain>
    </source>
</reference>
<dbReference type="InterPro" id="IPR053185">
    <property type="entry name" value="SET_domain_protein"/>
</dbReference>
<dbReference type="InterPro" id="IPR046341">
    <property type="entry name" value="SET_dom_sf"/>
</dbReference>
<dbReference type="SMART" id="SM00317">
    <property type="entry name" value="SET"/>
    <property type="match status" value="1"/>
</dbReference>
<dbReference type="Pfam" id="PF00856">
    <property type="entry name" value="SET"/>
    <property type="match status" value="1"/>
</dbReference>
<dbReference type="Gene3D" id="2.170.270.10">
    <property type="entry name" value="SET domain"/>
    <property type="match status" value="1"/>
</dbReference>
<dbReference type="Proteomes" id="UP000481861">
    <property type="component" value="Unassembled WGS sequence"/>
</dbReference>
<dbReference type="EMBL" id="JAADJZ010000014">
    <property type="protein sequence ID" value="KAF2870166.1"/>
    <property type="molecule type" value="Genomic_DNA"/>
</dbReference>
<dbReference type="SUPFAM" id="SSF82199">
    <property type="entry name" value="SET domain"/>
    <property type="match status" value="1"/>
</dbReference>
<gene>
    <name evidence="3" type="ORF">BDV95DRAFT_629420</name>
</gene>
<dbReference type="PANTHER" id="PTHR47332:SF6">
    <property type="entry name" value="SET DOMAIN-CONTAINING PROTEIN"/>
    <property type="match status" value="1"/>
</dbReference>
<evidence type="ECO:0000259" key="2">
    <source>
        <dbReference type="PROSITE" id="PS50280"/>
    </source>
</evidence>
<feature type="compositionally biased region" description="Polar residues" evidence="1">
    <location>
        <begin position="11"/>
        <end position="21"/>
    </location>
</feature>
<dbReference type="PANTHER" id="PTHR47332">
    <property type="entry name" value="SET DOMAIN-CONTAINING PROTEIN 5"/>
    <property type="match status" value="1"/>
</dbReference>
<evidence type="ECO:0000313" key="4">
    <source>
        <dbReference type="Proteomes" id="UP000481861"/>
    </source>
</evidence>
<dbReference type="InterPro" id="IPR001214">
    <property type="entry name" value="SET_dom"/>
</dbReference>
<feature type="domain" description="SET" evidence="2">
    <location>
        <begin position="107"/>
        <end position="251"/>
    </location>
</feature>
<accession>A0A7C8I617</accession>
<proteinExistence type="predicted"/>
<comment type="caution">
    <text evidence="3">The sequence shown here is derived from an EMBL/GenBank/DDBJ whole genome shotgun (WGS) entry which is preliminary data.</text>
</comment>
<dbReference type="CDD" id="cd20071">
    <property type="entry name" value="SET_SMYD"/>
    <property type="match status" value="1"/>
</dbReference>
<name>A0A7C8I617_9PLEO</name>